<accession>A0ABW2RQ55</accession>
<evidence type="ECO:0000313" key="3">
    <source>
        <dbReference type="Proteomes" id="UP001596500"/>
    </source>
</evidence>
<dbReference type="RefSeq" id="WP_379867413.1">
    <property type="nucleotide sequence ID" value="NZ_JBHTBW010000077.1"/>
</dbReference>
<comment type="caution">
    <text evidence="2">The sequence shown here is derived from an EMBL/GenBank/DDBJ whole genome shotgun (WGS) entry which is preliminary data.</text>
</comment>
<proteinExistence type="predicted"/>
<sequence length="72" mass="7917">MNTLSTILFIVGGLLLIVAKVELGNRDGNYVDAMIELNRPKEDKEKSSKYAFWLAVSGLVLIAIGIILSAYF</sequence>
<keyword evidence="3" id="KW-1185">Reference proteome</keyword>
<name>A0ABW2RQ55_9BACL</name>
<keyword evidence="1" id="KW-0472">Membrane</keyword>
<evidence type="ECO:0000313" key="2">
    <source>
        <dbReference type="EMBL" id="MFC7443084.1"/>
    </source>
</evidence>
<keyword evidence="1" id="KW-1133">Transmembrane helix</keyword>
<gene>
    <name evidence="2" type="ORF">ACFQNG_18620</name>
</gene>
<evidence type="ECO:0000256" key="1">
    <source>
        <dbReference type="SAM" id="Phobius"/>
    </source>
</evidence>
<feature type="transmembrane region" description="Helical" evidence="1">
    <location>
        <begin position="50"/>
        <end position="71"/>
    </location>
</feature>
<dbReference type="EMBL" id="JBHTBW010000077">
    <property type="protein sequence ID" value="MFC7443084.1"/>
    <property type="molecule type" value="Genomic_DNA"/>
</dbReference>
<protein>
    <submittedName>
        <fullName evidence="2">Uncharacterized protein</fullName>
    </submittedName>
</protein>
<keyword evidence="1" id="KW-0812">Transmembrane</keyword>
<reference evidence="3" key="1">
    <citation type="journal article" date="2019" name="Int. J. Syst. Evol. Microbiol.">
        <title>The Global Catalogue of Microorganisms (GCM) 10K type strain sequencing project: providing services to taxonomists for standard genome sequencing and annotation.</title>
        <authorList>
            <consortium name="The Broad Institute Genomics Platform"/>
            <consortium name="The Broad Institute Genome Sequencing Center for Infectious Disease"/>
            <person name="Wu L."/>
            <person name="Ma J."/>
        </authorList>
    </citation>
    <scope>NUCLEOTIDE SEQUENCE [LARGE SCALE GENOMIC DNA]</scope>
    <source>
        <strain evidence="3">CGMCC 1.12942</strain>
    </source>
</reference>
<organism evidence="2 3">
    <name type="scientific">Laceyella putida</name>
    <dbReference type="NCBI Taxonomy" id="110101"/>
    <lineage>
        <taxon>Bacteria</taxon>
        <taxon>Bacillati</taxon>
        <taxon>Bacillota</taxon>
        <taxon>Bacilli</taxon>
        <taxon>Bacillales</taxon>
        <taxon>Thermoactinomycetaceae</taxon>
        <taxon>Laceyella</taxon>
    </lineage>
</organism>
<dbReference type="Proteomes" id="UP001596500">
    <property type="component" value="Unassembled WGS sequence"/>
</dbReference>